<proteinExistence type="predicted"/>
<organism evidence="3 4">
    <name type="scientific">Prorocentrum cordatum</name>
    <dbReference type="NCBI Taxonomy" id="2364126"/>
    <lineage>
        <taxon>Eukaryota</taxon>
        <taxon>Sar</taxon>
        <taxon>Alveolata</taxon>
        <taxon>Dinophyceae</taxon>
        <taxon>Prorocentrales</taxon>
        <taxon>Prorocentraceae</taxon>
        <taxon>Prorocentrum</taxon>
    </lineage>
</organism>
<dbReference type="EMBL" id="CAUYUJ010010324">
    <property type="protein sequence ID" value="CAK0829055.1"/>
    <property type="molecule type" value="Genomic_DNA"/>
</dbReference>
<feature type="compositionally biased region" description="Acidic residues" evidence="1">
    <location>
        <begin position="194"/>
        <end position="204"/>
    </location>
</feature>
<dbReference type="Gene3D" id="3.30.420.10">
    <property type="entry name" value="Ribonuclease H-like superfamily/Ribonuclease H"/>
    <property type="match status" value="1"/>
</dbReference>
<dbReference type="InterPro" id="IPR001584">
    <property type="entry name" value="Integrase_cat-core"/>
</dbReference>
<dbReference type="InterPro" id="IPR036397">
    <property type="entry name" value="RNaseH_sf"/>
</dbReference>
<dbReference type="Proteomes" id="UP001189429">
    <property type="component" value="Unassembled WGS sequence"/>
</dbReference>
<gene>
    <name evidence="3" type="ORF">PCOR1329_LOCUS28125</name>
</gene>
<feature type="compositionally biased region" description="Acidic residues" evidence="1">
    <location>
        <begin position="1545"/>
        <end position="1557"/>
    </location>
</feature>
<evidence type="ECO:0000313" key="4">
    <source>
        <dbReference type="Proteomes" id="UP001189429"/>
    </source>
</evidence>
<protein>
    <recommendedName>
        <fullName evidence="2">Integrase catalytic domain-containing protein</fullName>
    </recommendedName>
</protein>
<feature type="region of interest" description="Disordered" evidence="1">
    <location>
        <begin position="182"/>
        <end position="226"/>
    </location>
</feature>
<accession>A0ABN9SB53</accession>
<dbReference type="InterPro" id="IPR012337">
    <property type="entry name" value="RNaseH-like_sf"/>
</dbReference>
<comment type="caution">
    <text evidence="3">The sequence shown here is derived from an EMBL/GenBank/DDBJ whole genome shotgun (WGS) entry which is preliminary data.</text>
</comment>
<reference evidence="3" key="1">
    <citation type="submission" date="2023-10" db="EMBL/GenBank/DDBJ databases">
        <authorList>
            <person name="Chen Y."/>
            <person name="Shah S."/>
            <person name="Dougan E. K."/>
            <person name="Thang M."/>
            <person name="Chan C."/>
        </authorList>
    </citation>
    <scope>NUCLEOTIDE SEQUENCE [LARGE SCALE GENOMIC DNA]</scope>
</reference>
<evidence type="ECO:0000256" key="1">
    <source>
        <dbReference type="SAM" id="MobiDB-lite"/>
    </source>
</evidence>
<evidence type="ECO:0000313" key="3">
    <source>
        <dbReference type="EMBL" id="CAK0829055.1"/>
    </source>
</evidence>
<evidence type="ECO:0000259" key="2">
    <source>
        <dbReference type="PROSITE" id="PS50994"/>
    </source>
</evidence>
<feature type="compositionally biased region" description="Polar residues" evidence="1">
    <location>
        <begin position="208"/>
        <end position="217"/>
    </location>
</feature>
<feature type="region of interest" description="Disordered" evidence="1">
    <location>
        <begin position="406"/>
        <end position="443"/>
    </location>
</feature>
<feature type="region of interest" description="Disordered" evidence="1">
    <location>
        <begin position="1545"/>
        <end position="1591"/>
    </location>
</feature>
<dbReference type="InterPro" id="IPR013103">
    <property type="entry name" value="RVT_2"/>
</dbReference>
<feature type="domain" description="Integrase catalytic" evidence="2">
    <location>
        <begin position="1173"/>
        <end position="1352"/>
    </location>
</feature>
<sequence length="2287" mass="257158">MERDDKKAKDAIPEWDGNPGRWRHFETAVKWFPRTLKRQDRDLAANRIIGRMLQSKTIAIRTFATTLDPDRYENPNGHLLLLDDLRNSPLGKLPIPDAAHKIKHYYKDFKRRKGETVGALLIREQDCYSEMVQALERLLEEMGDNDKYKQCQECYGYFDRDRGAAGRGQWYCQRCWDHWEPSPDAPTPSAADDAPAEEAEEADEYERQSITSRSQGSRTDRFHRQESMASKLKVSEAMAVGSTFFGHASGVLKVLRGFFLLEAMDFTEKEKQDVRVVTQNRLDFDAVSKALKERWEDKALVQRDFGPRAMPRYGPESSPQSALVAEFDDVHGPDWYDGYAAAVQAWENDGYDHHENEDDYDVVEEPQLASEQEESEAMDEDLNHLNEELEAAQAMAAEASRTLVQARQAVAAAHKDRGPKGSKGSKGGKGSKYRDRDHDQKGKNANYLEFHTITHGFDELQGLYQAELNDSGLAPSEAMVDCGASASAGGERAVQALVAAVAAANPQARIEINKNERPWFRFGDNKWGRALYKVSVEFEPGFVLGIFALSPGVPLVLLGMTARDLESWPAIVNFRTGEAVIRGQLVQLRKTPGKGHCILDLVKHVSEILNPTAKNTEGLARGKDEWVPVDIDADKKEEGPEVKSPSAAASSGPTTQVKREFVFNGQKMEYVTSEGKVKERDPGNAHQGRKKEKQMELDPAFALQVDPRDPRTTRGPCGQTHRKYFTVNNQWGQTRTCYRCGLRLLYVPTAKAPMTNLSMQHPKLVESGLELVRHCNLWETANHEQVTAMINIATSLRRLPGTEIRHAPDALLEMLGAANPRRKAQMAEPLLAAGRRRSLLAGLALAMTVGTITEAVEICCHPNSMLTDECTNIGLSMERISIENGYNLSTKAGFEAASKKLDEVMPKRAWISLPCTLWTSLTNFNYKTPEARARLEKDRLRDRRRVKYGVLLLLKIVDNGGEVYFEWPHRCQGWKIPELNFLRMELRRRGRHVFEDRIDGCMYGLRDYNTNELVEKGWRIMTTDPEFSKVATVCDHSHGHRVISGKLHTAATAYYPQAMCKAIARLWHAQLRTPIDLNMALENPAVLDLENAYLMERDTGSIYVAEPTDLEREQVRAMLSKIHKAAGHPGNEHLAYWCKKRQCPRWIIEEAINLRCEACDLVKHGVTHKVKASLDIPMAPWQAAVMDVSDLTFPDLNVKARFLLIAEVATGLMCGDITAKIGLKDKGTDSSATLFTTFARAYLQHYPKPRWVFVDPQTSFVGGEFKDNCQLAGIGVSAKPGGAHWMAGDIERRISTVKQVMRKLRLQYPKLSPETVFYISIAAANNMDNIKGYTPMQWAFGFSPTEDPILAHNAATGKLKSDFFEIERVRADAEATYLKEKASRKISELKNSAPRPRHEYKRGDWVCVWRSYAATGKRKLSGQDFFTDGLFIGPGRVLFSEPAVQTGNKDGVIWVIMGNRCWRCAAEQLRPATQSEIVQINLKKDDILNSPLEDVWRHLQDFDDIAGEPSPTADGMRMLPRQPLEGMPRVIENPDVAVEPHDVTEADDDLEVDEDNSAPEPPQIKRTRLRGKQPTVSWPPVPTEAFQPRFGRSSSSRASAEVAHAALFKAASDHVEASETDIINFVQDTNNEAEMDLMKIEIETDLEEFCFDASAYLEKQLNRVANNTVKKGVEVSFGRLSPEEKPLFQEAMARELAEHLEAPTVRAASAYADYNRGKDIPADKLIKMRWLLTWKPLTPPEPPDKSDPHPASTPDGKFKAKARIILLGFSHPDLVSRDKFGDRVLPTASPTISRKGKLALLQMAAFHGWTFELADAKSAFLQAGHTEEWRKLYTKGVKELRQALQINEEESMRVLAAIYGITNAPWVFWKYVDHKIHEAGGKSVLIEPCIWIIQDQNGTVCGVIGSHVDDFGIAGDSDNKFYLDMKNMLKEMLRWSPWRSTPCMWAGMWITQEPSGKIHASQEEFCHQLLEIRVESGKYLSKDDKLKPEDVTQFRAGLMKCQWRATQTAPQFSCRVSLLAQRVNEATFGDLKDTNALIRDVKRTARDSLVFHNFNSNGGGKLKWDDLVIVTWVDASRLLQRGGYIVAFTTAEILKQKECAVSIADWRSYKLKRTGIGTNGCEGQALYDGENAAYLMRMLWSVMHGVPVTAHTQEEVAQSMTSVLVIDSRGVYDSVHNKESFGIGLSDARTGVEVLHVKANCGPEKNQHLVWVPSDLNLTDGLTKDSPEARKPLALWLARRTWIIRYDEDFMSARKRQRANKLAQDKPQAPTDAEAEAADALAFLDLS</sequence>
<feature type="region of interest" description="Disordered" evidence="1">
    <location>
        <begin position="635"/>
        <end position="656"/>
    </location>
</feature>
<keyword evidence="4" id="KW-1185">Reference proteome</keyword>
<feature type="compositionally biased region" description="Basic and acidic residues" evidence="1">
    <location>
        <begin position="432"/>
        <end position="442"/>
    </location>
</feature>
<name>A0ABN9SB53_9DINO</name>
<feature type="region of interest" description="Disordered" evidence="1">
    <location>
        <begin position="673"/>
        <end position="696"/>
    </location>
</feature>
<dbReference type="PROSITE" id="PS50994">
    <property type="entry name" value="INTEGRASE"/>
    <property type="match status" value="1"/>
</dbReference>
<dbReference type="SUPFAM" id="SSF53098">
    <property type="entry name" value="Ribonuclease H-like"/>
    <property type="match status" value="1"/>
</dbReference>
<dbReference type="Pfam" id="PF07727">
    <property type="entry name" value="RVT_2"/>
    <property type="match status" value="1"/>
</dbReference>